<dbReference type="EMBL" id="JBHLVO010000017">
    <property type="protein sequence ID" value="MFC0273180.1"/>
    <property type="molecule type" value="Genomic_DNA"/>
</dbReference>
<organism evidence="4 5">
    <name type="scientific">Metabacillus herbersteinensis</name>
    <dbReference type="NCBI Taxonomy" id="283816"/>
    <lineage>
        <taxon>Bacteria</taxon>
        <taxon>Bacillati</taxon>
        <taxon>Bacillota</taxon>
        <taxon>Bacilli</taxon>
        <taxon>Bacillales</taxon>
        <taxon>Bacillaceae</taxon>
        <taxon>Metabacillus</taxon>
    </lineage>
</organism>
<keyword evidence="4" id="KW-0255">Endonuclease</keyword>
<sequence>MYYREIKHEGLHKYRLIKGNDKHVVEQKAFLQKRQWDEMWENRKEAEKKKLERENVAMEKAQKKAMSEQQTLDAINEIEMIDHTLLHTLDIDDKIDWDSLKDNSRFTVPKPKSPQEPSYSSEPEKKFYEPKFGFFDIIFSSNKQKKIDACNKLYEDAINGWKRATDDLKAKFEKDVAIYKETLENWNEKKKTFELEKQDKNDAIEKKKEQYLAGENESIVEYCDMVLSNSVYPDYFPQEFDIDYNTNNRTLVVEYSLPDISDLPTLKEVKYVATKDTYKESFITEAAARKMYDKLLYDVTLRTLHELFEADAINVIDSIIVNGWVNSVNKATGKNENICILSVQTNKEEFMEINLKMVDSKTCFKNLKGIGSSKLFSLTPIAPILKINREDGRFVDSYNVTGSVDEETNLAAMDWQDFEHLIRELFEKEFNNSGGEVKITRASKDGGVDAVAFDPDPIRGGKIVIQAKRYTNVVGVSAVRDLYGTVMNEGATKGILVSTADFGPDAYNFSKDKPLTLLNGNNLLHLLHKHGHQAKIDLKEAKLLLKEK</sequence>
<evidence type="ECO:0000313" key="4">
    <source>
        <dbReference type="EMBL" id="MFC0273180.1"/>
    </source>
</evidence>
<feature type="region of interest" description="Disordered" evidence="2">
    <location>
        <begin position="105"/>
        <end position="124"/>
    </location>
</feature>
<dbReference type="Proteomes" id="UP001589854">
    <property type="component" value="Unassembled WGS sequence"/>
</dbReference>
<proteinExistence type="predicted"/>
<keyword evidence="4" id="KW-0540">Nuclease</keyword>
<comment type="caution">
    <text evidence="4">The sequence shown here is derived from an EMBL/GenBank/DDBJ whole genome shotgun (WGS) entry which is preliminary data.</text>
</comment>
<dbReference type="GO" id="GO:0016787">
    <property type="term" value="F:hydrolase activity"/>
    <property type="evidence" value="ECO:0007669"/>
    <property type="project" value="UniProtKB-KW"/>
</dbReference>
<feature type="coiled-coil region" evidence="1">
    <location>
        <begin position="41"/>
        <end position="78"/>
    </location>
</feature>
<accession>A0ABV6GHL9</accession>
<dbReference type="Gene3D" id="3.40.1350.10">
    <property type="match status" value="1"/>
</dbReference>
<evidence type="ECO:0000259" key="3">
    <source>
        <dbReference type="Pfam" id="PF04471"/>
    </source>
</evidence>
<keyword evidence="4" id="KW-0378">Hydrolase</keyword>
<keyword evidence="1" id="KW-0175">Coiled coil</keyword>
<dbReference type="Pfam" id="PF04471">
    <property type="entry name" value="Mrr_cat"/>
    <property type="match status" value="1"/>
</dbReference>
<dbReference type="EC" id="3.1.21.-" evidence="4"/>
<dbReference type="InterPro" id="IPR011856">
    <property type="entry name" value="tRNA_endonuc-like_dom_sf"/>
</dbReference>
<keyword evidence="5" id="KW-1185">Reference proteome</keyword>
<dbReference type="PANTHER" id="PTHR30015">
    <property type="entry name" value="MRR RESTRICTION SYSTEM PROTEIN"/>
    <property type="match status" value="1"/>
</dbReference>
<dbReference type="PANTHER" id="PTHR30015:SF7">
    <property type="entry name" value="TYPE IV METHYL-DIRECTED RESTRICTION ENZYME ECOKMRR"/>
    <property type="match status" value="1"/>
</dbReference>
<dbReference type="SUPFAM" id="SSF52980">
    <property type="entry name" value="Restriction endonuclease-like"/>
    <property type="match status" value="1"/>
</dbReference>
<protein>
    <submittedName>
        <fullName evidence="4">Restriction endonuclease</fullName>
        <ecNumber evidence="4">3.1.21.-</ecNumber>
    </submittedName>
</protein>
<evidence type="ECO:0000256" key="1">
    <source>
        <dbReference type="SAM" id="Coils"/>
    </source>
</evidence>
<dbReference type="RefSeq" id="WP_378936301.1">
    <property type="nucleotide sequence ID" value="NZ_JBHLVO010000017.1"/>
</dbReference>
<feature type="coiled-coil region" evidence="1">
    <location>
        <begin position="169"/>
        <end position="210"/>
    </location>
</feature>
<reference evidence="4 5" key="1">
    <citation type="submission" date="2024-09" db="EMBL/GenBank/DDBJ databases">
        <authorList>
            <person name="Sun Q."/>
            <person name="Mori K."/>
        </authorList>
    </citation>
    <scope>NUCLEOTIDE SEQUENCE [LARGE SCALE GENOMIC DNA]</scope>
    <source>
        <strain evidence="4 5">CCM 7228</strain>
    </source>
</reference>
<evidence type="ECO:0000313" key="5">
    <source>
        <dbReference type="Proteomes" id="UP001589854"/>
    </source>
</evidence>
<feature type="domain" description="Restriction endonuclease type IV Mrr" evidence="3">
    <location>
        <begin position="411"/>
        <end position="527"/>
    </location>
</feature>
<evidence type="ECO:0000256" key="2">
    <source>
        <dbReference type="SAM" id="MobiDB-lite"/>
    </source>
</evidence>
<dbReference type="InterPro" id="IPR007560">
    <property type="entry name" value="Restrct_endonuc_IV_Mrr"/>
</dbReference>
<name>A0ABV6GHL9_9BACI</name>
<gene>
    <name evidence="4" type="ORF">ACFFIX_17335</name>
</gene>
<dbReference type="GO" id="GO:0004519">
    <property type="term" value="F:endonuclease activity"/>
    <property type="evidence" value="ECO:0007669"/>
    <property type="project" value="UniProtKB-KW"/>
</dbReference>
<dbReference type="InterPro" id="IPR011335">
    <property type="entry name" value="Restrct_endonuc-II-like"/>
</dbReference>
<dbReference type="InterPro" id="IPR052906">
    <property type="entry name" value="Type_IV_Methyl-Rstrct_Enzyme"/>
</dbReference>